<gene>
    <name evidence="1" type="ORF">P4U43_12380</name>
</gene>
<proteinExistence type="predicted"/>
<protein>
    <submittedName>
        <fullName evidence="1">Uncharacterized protein</fullName>
    </submittedName>
</protein>
<dbReference type="Proteomes" id="UP001220456">
    <property type="component" value="Unassembled WGS sequence"/>
</dbReference>
<dbReference type="InterPro" id="IPR011010">
    <property type="entry name" value="DNA_brk_join_enz"/>
</dbReference>
<reference evidence="1 2" key="1">
    <citation type="journal article" date="2023" name="Int. J. Syst. Evol. Microbiol.">
        <title>Arthrobacter vasquezii sp. nov., isolated from a soil sample from Union Glacier, Antarctica.</title>
        <authorList>
            <person name="Valenzuela-Ibaceta F."/>
            <person name="Carrasco V."/>
            <person name="Lagos-Moraga S."/>
            <person name="Dietz-Vargas C."/>
            <person name="Navarro C.A."/>
            <person name="Perez-Donoso J.M."/>
        </authorList>
    </citation>
    <scope>NUCLEOTIDE SEQUENCE [LARGE SCALE GENOMIC DNA]</scope>
    <source>
        <strain evidence="1 2">EH-1B-1</strain>
    </source>
</reference>
<accession>A0ABT6CWW2</accession>
<dbReference type="RefSeq" id="WP_277359012.1">
    <property type="nucleotide sequence ID" value="NZ_JAROKN010000035.1"/>
</dbReference>
<comment type="caution">
    <text evidence="1">The sequence shown here is derived from an EMBL/GenBank/DDBJ whole genome shotgun (WGS) entry which is preliminary data.</text>
</comment>
<dbReference type="SUPFAM" id="SSF56349">
    <property type="entry name" value="DNA breaking-rejoining enzymes"/>
    <property type="match status" value="1"/>
</dbReference>
<name>A0ABT6CWW2_9MICC</name>
<dbReference type="EMBL" id="JAROKN010000035">
    <property type="protein sequence ID" value="MDF9278583.1"/>
    <property type="molecule type" value="Genomic_DNA"/>
</dbReference>
<organism evidence="1 2">
    <name type="scientific">Arthrobacter vasquezii</name>
    <dbReference type="NCBI Taxonomy" id="2977629"/>
    <lineage>
        <taxon>Bacteria</taxon>
        <taxon>Bacillati</taxon>
        <taxon>Actinomycetota</taxon>
        <taxon>Actinomycetes</taxon>
        <taxon>Micrococcales</taxon>
        <taxon>Micrococcaceae</taxon>
        <taxon>Arthrobacter</taxon>
    </lineage>
</organism>
<sequence>MAADGHYLLQLIKSKKTWRVLSTVVSLPDTARHEDLDQMGAARSVNQVRSLLVELGALPERDEYLHRLQKWTTDQIAAIPHSADQLALQQFVRWCQQRRPRKGPTTNTQAANDKRELRLIFSLLSHLNAAEQTASTATQGHLDAWAVNAPRDAFRVRGFIRWCAKTGTNRFLTPPDYPRLSFRIGGSLGPGNEGALQSALSDQNHDPRMALALLLNVVYGIRVHRIVALQLADLSITDGIASIQLGSVRLDLPAAAAAWVAVILAGKIDKRRFGGAAHDETWVFPGYRHGNHQLASSLAARLKKLGVEPAVAHQASSAAIITQVPPAVAARILGISITTAAHWHKLTGDAPTYR</sequence>
<keyword evidence="2" id="KW-1185">Reference proteome</keyword>
<evidence type="ECO:0000313" key="2">
    <source>
        <dbReference type="Proteomes" id="UP001220456"/>
    </source>
</evidence>
<evidence type="ECO:0000313" key="1">
    <source>
        <dbReference type="EMBL" id="MDF9278583.1"/>
    </source>
</evidence>